<evidence type="ECO:0000256" key="2">
    <source>
        <dbReference type="ARBA" id="ARBA00008670"/>
    </source>
</evidence>
<dbReference type="Ensembl" id="ENSLCAT00010025181.1">
    <property type="protein sequence ID" value="ENSLCAP00010024648.1"/>
    <property type="gene ID" value="ENSLCAG00010011537.1"/>
</dbReference>
<dbReference type="Proteomes" id="UP000694890">
    <property type="component" value="Linkage group LG5"/>
</dbReference>
<dbReference type="InterPro" id="IPR008983">
    <property type="entry name" value="Tumour_necrosis_fac-like_dom"/>
</dbReference>
<keyword evidence="5" id="KW-0812">Transmembrane</keyword>
<keyword evidence="4 5" id="KW-0472">Membrane</keyword>
<dbReference type="GO" id="GO:0016020">
    <property type="term" value="C:membrane"/>
    <property type="evidence" value="ECO:0007669"/>
    <property type="project" value="UniProtKB-SubCell"/>
</dbReference>
<dbReference type="Pfam" id="PF00229">
    <property type="entry name" value="TNF"/>
    <property type="match status" value="1"/>
</dbReference>
<evidence type="ECO:0000313" key="7">
    <source>
        <dbReference type="Ensembl" id="ENSLCAP00010024648.1"/>
    </source>
</evidence>
<feature type="domain" description="THD" evidence="6">
    <location>
        <begin position="111"/>
        <end position="256"/>
    </location>
</feature>
<evidence type="ECO:0000259" key="6">
    <source>
        <dbReference type="PROSITE" id="PS50049"/>
    </source>
</evidence>
<keyword evidence="3" id="KW-0202">Cytokine</keyword>
<dbReference type="Proteomes" id="UP000314980">
    <property type="component" value="Unassembled WGS sequence"/>
</dbReference>
<dbReference type="GO" id="GO:0005164">
    <property type="term" value="F:tumor necrosis factor receptor binding"/>
    <property type="evidence" value="ECO:0007669"/>
    <property type="project" value="InterPro"/>
</dbReference>
<dbReference type="PANTHER" id="PTHR11471:SF56">
    <property type="entry name" value="TUMOR NECROSIS FACTOR LIGAND SUPERFAMILY MEMBER 14-LIKE"/>
    <property type="match status" value="1"/>
</dbReference>
<dbReference type="PANTHER" id="PTHR11471">
    <property type="entry name" value="TUMOR NECROSIS FACTOR FAMILY MEMBER"/>
    <property type="match status" value="1"/>
</dbReference>
<dbReference type="Gene3D" id="2.60.120.40">
    <property type="match status" value="1"/>
</dbReference>
<dbReference type="GO" id="GO:0006955">
    <property type="term" value="P:immune response"/>
    <property type="evidence" value="ECO:0007669"/>
    <property type="project" value="InterPro"/>
</dbReference>
<evidence type="ECO:0000313" key="9">
    <source>
        <dbReference type="RefSeq" id="XP_018535348.1"/>
    </source>
</evidence>
<name>A0A4W6DII3_LATCA</name>
<sequence>MAEGNVGVCPQVFVVDSHSNFTSVPAKKKPWWARGQKFLLLLVGLTVLGLVVQGFFIYNLYKKTETFSMHQNMSNPKTPGQQIGTILSQVGSKESNEIPIQQPYSKFNRSPFAHLIGSNSPIGEDKVVQWLHTAGESITSNMSYDKGRLLVEIEGYYYLYSKVQVNAAQECLLIQHKVMHKMNAYGHPIELMKSKRFRCWPPNTPSPKTSDSEDVWNSFLAGIFHLHAGDYIYVTLENVEKTHSGPAYNFMGAFMIST</sequence>
<evidence type="ECO:0000256" key="5">
    <source>
        <dbReference type="SAM" id="Phobius"/>
    </source>
</evidence>
<dbReference type="SUPFAM" id="SSF49842">
    <property type="entry name" value="TNF-like"/>
    <property type="match status" value="1"/>
</dbReference>
<dbReference type="OrthoDB" id="6116320at2759"/>
<dbReference type="GeneID" id="108885467"/>
<dbReference type="CDD" id="cd00184">
    <property type="entry name" value="TNF"/>
    <property type="match status" value="1"/>
</dbReference>
<dbReference type="STRING" id="8187.ENSLCAP00010024648"/>
<dbReference type="GO" id="GO:0005125">
    <property type="term" value="F:cytokine activity"/>
    <property type="evidence" value="ECO:0007669"/>
    <property type="project" value="UniProtKB-KW"/>
</dbReference>
<dbReference type="GO" id="GO:0005615">
    <property type="term" value="C:extracellular space"/>
    <property type="evidence" value="ECO:0007669"/>
    <property type="project" value="UniProtKB-KW"/>
</dbReference>
<evidence type="ECO:0000313" key="8">
    <source>
        <dbReference type="Proteomes" id="UP000314980"/>
    </source>
</evidence>
<comment type="subcellular location">
    <subcellularLocation>
        <location evidence="1">Membrane</location>
    </subcellularLocation>
</comment>
<protein>
    <submittedName>
        <fullName evidence="9">Tumor necrosis factor ligand superfamily member 14</fullName>
    </submittedName>
</protein>
<organism evidence="7 8">
    <name type="scientific">Lates calcarifer</name>
    <name type="common">Barramundi</name>
    <name type="synonym">Holocentrus calcarifer</name>
    <dbReference type="NCBI Taxonomy" id="8187"/>
    <lineage>
        <taxon>Eukaryota</taxon>
        <taxon>Metazoa</taxon>
        <taxon>Chordata</taxon>
        <taxon>Craniata</taxon>
        <taxon>Vertebrata</taxon>
        <taxon>Euteleostomi</taxon>
        <taxon>Actinopterygii</taxon>
        <taxon>Neopterygii</taxon>
        <taxon>Teleostei</taxon>
        <taxon>Neoteleostei</taxon>
        <taxon>Acanthomorphata</taxon>
        <taxon>Carangaria</taxon>
        <taxon>Carangaria incertae sedis</taxon>
        <taxon>Centropomidae</taxon>
        <taxon>Lates</taxon>
    </lineage>
</organism>
<dbReference type="SMART" id="SM00207">
    <property type="entry name" value="TNF"/>
    <property type="match status" value="1"/>
</dbReference>
<feature type="transmembrane region" description="Helical" evidence="5">
    <location>
        <begin position="38"/>
        <end position="61"/>
    </location>
</feature>
<dbReference type="RefSeq" id="XP_018535348.1">
    <property type="nucleotide sequence ID" value="XM_018679832.2"/>
</dbReference>
<dbReference type="AlphaFoldDB" id="A0A4W6DII3"/>
<keyword evidence="8" id="KW-1185">Reference proteome</keyword>
<dbReference type="GeneTree" id="ENSGT01060000248544"/>
<reference evidence="9" key="2">
    <citation type="submission" date="2025-04" db="UniProtKB">
        <authorList>
            <consortium name="RefSeq"/>
        </authorList>
    </citation>
    <scope>IDENTIFICATION</scope>
    <source>
        <tissue evidence="9">Brain</tissue>
    </source>
</reference>
<proteinExistence type="inferred from homology"/>
<dbReference type="InParanoid" id="A0A4W6DII3"/>
<gene>
    <name evidence="7 9" type="primary">LOC108885467</name>
</gene>
<reference evidence="8" key="1">
    <citation type="submission" date="2015-09" db="EMBL/GenBank/DDBJ databases">
        <authorList>
            <person name="Sai Rama Sridatta P."/>
        </authorList>
    </citation>
    <scope>NUCLEOTIDE SEQUENCE [LARGE SCALE GENOMIC DNA]</scope>
</reference>
<dbReference type="PROSITE" id="PS50049">
    <property type="entry name" value="THD_2"/>
    <property type="match status" value="1"/>
</dbReference>
<reference evidence="7" key="3">
    <citation type="submission" date="2025-05" db="UniProtKB">
        <authorList>
            <consortium name="Ensembl"/>
        </authorList>
    </citation>
    <scope>IDENTIFICATION</scope>
</reference>
<comment type="similarity">
    <text evidence="2">Belongs to the tumor necrosis factor family.</text>
</comment>
<dbReference type="InterPro" id="IPR006052">
    <property type="entry name" value="TNF_dom"/>
</dbReference>
<accession>A0A4W6DII3</accession>
<keyword evidence="5" id="KW-1133">Transmembrane helix</keyword>
<evidence type="ECO:0000256" key="3">
    <source>
        <dbReference type="ARBA" id="ARBA00022514"/>
    </source>
</evidence>
<evidence type="ECO:0000256" key="4">
    <source>
        <dbReference type="ARBA" id="ARBA00023136"/>
    </source>
</evidence>
<evidence type="ECO:0000256" key="1">
    <source>
        <dbReference type="ARBA" id="ARBA00004370"/>
    </source>
</evidence>
<dbReference type="KEGG" id="lcf:108885467"/>